<protein>
    <recommendedName>
        <fullName evidence="1">F-box/LRR-repeat protein 15/At3g58940/PEG3-like LRR domain-containing protein</fullName>
    </recommendedName>
</protein>
<dbReference type="AlphaFoldDB" id="M8BZA4"/>
<evidence type="ECO:0000259" key="1">
    <source>
        <dbReference type="Pfam" id="PF24758"/>
    </source>
</evidence>
<accession>M8BZA4</accession>
<dbReference type="PANTHER" id="PTHR32141">
    <property type="match status" value="1"/>
</dbReference>
<dbReference type="ExpressionAtlas" id="M8BZA4">
    <property type="expression patterns" value="baseline"/>
</dbReference>
<dbReference type="EnsemblPlants" id="EMT08258">
    <property type="protein sequence ID" value="EMT08258"/>
    <property type="gene ID" value="F775_03614"/>
</dbReference>
<reference evidence="2" key="1">
    <citation type="submission" date="2015-06" db="UniProtKB">
        <authorList>
            <consortium name="EnsemblPlants"/>
        </authorList>
    </citation>
    <scope>IDENTIFICATION</scope>
</reference>
<dbReference type="PANTHER" id="PTHR32141:SF168">
    <property type="entry name" value="OS12G0595200 PROTEIN"/>
    <property type="match status" value="1"/>
</dbReference>
<dbReference type="InterPro" id="IPR055411">
    <property type="entry name" value="LRR_FXL15/At3g58940/PEG3-like"/>
</dbReference>
<organism evidence="2">
    <name type="scientific">Aegilops tauschii</name>
    <name type="common">Tausch's goatgrass</name>
    <name type="synonym">Aegilops squarrosa</name>
    <dbReference type="NCBI Taxonomy" id="37682"/>
    <lineage>
        <taxon>Eukaryota</taxon>
        <taxon>Viridiplantae</taxon>
        <taxon>Streptophyta</taxon>
        <taxon>Embryophyta</taxon>
        <taxon>Tracheophyta</taxon>
        <taxon>Spermatophyta</taxon>
        <taxon>Magnoliopsida</taxon>
        <taxon>Liliopsida</taxon>
        <taxon>Poales</taxon>
        <taxon>Poaceae</taxon>
        <taxon>BOP clade</taxon>
        <taxon>Pooideae</taxon>
        <taxon>Triticodae</taxon>
        <taxon>Triticeae</taxon>
        <taxon>Triticinae</taxon>
        <taxon>Aegilops</taxon>
    </lineage>
</organism>
<sequence>MRVAKFRNCHFPPLNDAPALILPRLKHLELVAVCLSKGDMECLLRGCTALEYLHLQAINGLSTFHITSMTLQTICVCCSCGRKTSQKVDHGMVIQDTPALERLLVVDQEGPTRINVISAPKLTVVSYSSDKYSELVIGSTPVQKMIPTSLTLKLCTVKVLELESIGPYLEQVVGFLRCFLCPEKLYIEIRLGPVVDNVIQYNNHVECLDLHLSEITLNSYRGTLPEIISPAHQR</sequence>
<name>M8BZA4_AEGTA</name>
<dbReference type="InterPro" id="IPR055302">
    <property type="entry name" value="F-box_dom-containing"/>
</dbReference>
<dbReference type="Pfam" id="PF24758">
    <property type="entry name" value="LRR_At5g56370"/>
    <property type="match status" value="1"/>
</dbReference>
<feature type="domain" description="F-box/LRR-repeat protein 15/At3g58940/PEG3-like LRR" evidence="1">
    <location>
        <begin position="2"/>
        <end position="187"/>
    </location>
</feature>
<evidence type="ECO:0000313" key="2">
    <source>
        <dbReference type="EnsemblPlants" id="EMT08258"/>
    </source>
</evidence>
<proteinExistence type="predicted"/>